<gene>
    <name evidence="1" type="ORF">BU25DRAFT_414672</name>
</gene>
<keyword evidence="2" id="KW-1185">Reference proteome</keyword>
<organism evidence="1 2">
    <name type="scientific">Macroventuria anomochaeta</name>
    <dbReference type="NCBI Taxonomy" id="301207"/>
    <lineage>
        <taxon>Eukaryota</taxon>
        <taxon>Fungi</taxon>
        <taxon>Dikarya</taxon>
        <taxon>Ascomycota</taxon>
        <taxon>Pezizomycotina</taxon>
        <taxon>Dothideomycetes</taxon>
        <taxon>Pleosporomycetidae</taxon>
        <taxon>Pleosporales</taxon>
        <taxon>Pleosporineae</taxon>
        <taxon>Didymellaceae</taxon>
        <taxon>Macroventuria</taxon>
    </lineage>
</organism>
<protein>
    <submittedName>
        <fullName evidence="1">Uncharacterized protein</fullName>
    </submittedName>
</protein>
<reference evidence="1" key="1">
    <citation type="journal article" date="2020" name="Stud. Mycol.">
        <title>101 Dothideomycetes genomes: a test case for predicting lifestyles and emergence of pathogens.</title>
        <authorList>
            <person name="Haridas S."/>
            <person name="Albert R."/>
            <person name="Binder M."/>
            <person name="Bloem J."/>
            <person name="Labutti K."/>
            <person name="Salamov A."/>
            <person name="Andreopoulos B."/>
            <person name="Baker S."/>
            <person name="Barry K."/>
            <person name="Bills G."/>
            <person name="Bluhm B."/>
            <person name="Cannon C."/>
            <person name="Castanera R."/>
            <person name="Culley D."/>
            <person name="Daum C."/>
            <person name="Ezra D."/>
            <person name="Gonzalez J."/>
            <person name="Henrissat B."/>
            <person name="Kuo A."/>
            <person name="Liang C."/>
            <person name="Lipzen A."/>
            <person name="Lutzoni F."/>
            <person name="Magnuson J."/>
            <person name="Mondo S."/>
            <person name="Nolan M."/>
            <person name="Ohm R."/>
            <person name="Pangilinan J."/>
            <person name="Park H.-J."/>
            <person name="Ramirez L."/>
            <person name="Alfaro M."/>
            <person name="Sun H."/>
            <person name="Tritt A."/>
            <person name="Yoshinaga Y."/>
            <person name="Zwiers L.-H."/>
            <person name="Turgeon B."/>
            <person name="Goodwin S."/>
            <person name="Spatafora J."/>
            <person name="Crous P."/>
            <person name="Grigoriev I."/>
        </authorList>
    </citation>
    <scope>NUCLEOTIDE SEQUENCE</scope>
    <source>
        <strain evidence="1">CBS 525.71</strain>
    </source>
</reference>
<name>A0ACB6RMB5_9PLEO</name>
<proteinExistence type="predicted"/>
<dbReference type="Proteomes" id="UP000799754">
    <property type="component" value="Unassembled WGS sequence"/>
</dbReference>
<comment type="caution">
    <text evidence="1">The sequence shown here is derived from an EMBL/GenBank/DDBJ whole genome shotgun (WGS) entry which is preliminary data.</text>
</comment>
<evidence type="ECO:0000313" key="1">
    <source>
        <dbReference type="EMBL" id="KAF2623166.1"/>
    </source>
</evidence>
<sequence length="102" mass="11320">MRPREAGMPDRDPAVRSVALLHPAQCRRGPISNGHPFTRRIVRLIHCQLNVHSLVNAPHYRTISYAWGDSRDTAPIIVDVQSSRFPAASSHVLDICAVLEAC</sequence>
<accession>A0ACB6RMB5</accession>
<evidence type="ECO:0000313" key="2">
    <source>
        <dbReference type="Proteomes" id="UP000799754"/>
    </source>
</evidence>
<dbReference type="EMBL" id="MU006739">
    <property type="protein sequence ID" value="KAF2623166.1"/>
    <property type="molecule type" value="Genomic_DNA"/>
</dbReference>